<proteinExistence type="inferred from homology"/>
<dbReference type="GO" id="GO:0005092">
    <property type="term" value="F:GDP-dissociation inhibitor activity"/>
    <property type="evidence" value="ECO:0007669"/>
    <property type="project" value="InterPro"/>
</dbReference>
<name>A0A4Y7PG71_9AGAM</name>
<evidence type="ECO:0000313" key="3">
    <source>
        <dbReference type="Proteomes" id="UP000294933"/>
    </source>
</evidence>
<evidence type="ECO:0000313" key="2">
    <source>
        <dbReference type="EMBL" id="TDL14315.1"/>
    </source>
</evidence>
<dbReference type="Gene3D" id="3.50.50.60">
    <property type="entry name" value="FAD/NAD(P)-binding domain"/>
    <property type="match status" value="2"/>
</dbReference>
<dbReference type="PRINTS" id="PR00891">
    <property type="entry name" value="RABGDIREP"/>
</dbReference>
<dbReference type="GO" id="GO:0005829">
    <property type="term" value="C:cytosol"/>
    <property type="evidence" value="ECO:0007669"/>
    <property type="project" value="TreeGrafter"/>
</dbReference>
<gene>
    <name evidence="2" type="ORF">BD410DRAFT_903078</name>
</gene>
<evidence type="ECO:0000256" key="1">
    <source>
        <dbReference type="ARBA" id="ARBA00005593"/>
    </source>
</evidence>
<dbReference type="EMBL" id="ML170355">
    <property type="protein sequence ID" value="TDL14315.1"/>
    <property type="molecule type" value="Genomic_DNA"/>
</dbReference>
<keyword evidence="3" id="KW-1185">Reference proteome</keyword>
<dbReference type="Pfam" id="PF00996">
    <property type="entry name" value="GDI"/>
    <property type="match status" value="1"/>
</dbReference>
<dbReference type="Gene3D" id="3.30.519.10">
    <property type="entry name" value="Guanine Nucleotide Dissociation Inhibitor, domain 2"/>
    <property type="match status" value="1"/>
</dbReference>
<dbReference type="GO" id="GO:0005968">
    <property type="term" value="C:Rab-protein geranylgeranyltransferase complex"/>
    <property type="evidence" value="ECO:0007669"/>
    <property type="project" value="TreeGrafter"/>
</dbReference>
<dbReference type="GO" id="GO:0005634">
    <property type="term" value="C:nucleus"/>
    <property type="evidence" value="ECO:0007669"/>
    <property type="project" value="TreeGrafter"/>
</dbReference>
<dbReference type="VEuPathDB" id="FungiDB:BD410DRAFT_903078"/>
<accession>A0A4Y7PG71</accession>
<dbReference type="SUPFAM" id="SSF51905">
    <property type="entry name" value="FAD/NAD(P)-binding domain"/>
    <property type="match status" value="1"/>
</dbReference>
<dbReference type="PANTHER" id="PTHR11787:SF4">
    <property type="entry name" value="CHM, RAB ESCORT PROTEIN 1"/>
    <property type="match status" value="1"/>
</dbReference>
<dbReference type="AlphaFoldDB" id="A0A4Y7PG71"/>
<dbReference type="Proteomes" id="UP000294933">
    <property type="component" value="Unassembled WGS sequence"/>
</dbReference>
<dbReference type="InterPro" id="IPR018203">
    <property type="entry name" value="GDP_dissociation_inhibitor"/>
</dbReference>
<dbReference type="SUPFAM" id="SSF54373">
    <property type="entry name" value="FAD-linked reductases, C-terminal domain"/>
    <property type="match status" value="1"/>
</dbReference>
<comment type="similarity">
    <text evidence="1">Belongs to the Rab GDI family.</text>
</comment>
<dbReference type="OrthoDB" id="9446342at2759"/>
<dbReference type="GO" id="GO:0016192">
    <property type="term" value="P:vesicle-mediated transport"/>
    <property type="evidence" value="ECO:0007669"/>
    <property type="project" value="TreeGrafter"/>
</dbReference>
<dbReference type="STRING" id="50990.A0A4Y7PG71"/>
<organism evidence="2 3">
    <name type="scientific">Rickenella mellea</name>
    <dbReference type="NCBI Taxonomy" id="50990"/>
    <lineage>
        <taxon>Eukaryota</taxon>
        <taxon>Fungi</taxon>
        <taxon>Dikarya</taxon>
        <taxon>Basidiomycota</taxon>
        <taxon>Agaricomycotina</taxon>
        <taxon>Agaricomycetes</taxon>
        <taxon>Hymenochaetales</taxon>
        <taxon>Rickenellaceae</taxon>
        <taxon>Rickenella</taxon>
    </lineage>
</organism>
<sequence length="526" mass="57118">MDSHFDVVVFGTGLTESIAAASLSKAGYKVVHIDTNPYYGGNEASLTPDELTQWCSRIPPSKPNCCDYACKSQTGTVQSSRQYSLSLSPSVIPSSGSLITSLIASGVARYGGFRLLDKAAVYSSGELKTIPGSKEAIFKSKDISLVDKRRLMRFLLFASGDFESAKELEGRSEMPFIEFLEEVFFLNQDLAGTVANALALCTSPKEHTILALQRTRQYLRSSGKYGPSPFLIGHYGGLGELAQGYCRTCAVSGGTYILGRRVLSIHDMASPTNECADTTTPRFKISVDDVSEPIFADLIISSDDYLPQELLPVDVLGSAPSSSVETSAFCIAIVDQPLAFSKLSSQVPLPEVDADSAHSTTQQSPANDDISTALIIFPPEARRQTNGVVTVLIEGEETFSCPRGKHILYISTPCLNLSSDANESLDPKDILRPYLMDTLRLLSNGPIPEPAFSAYYLRNLSTSNLPLSPKERVIISPPLSSHFATKGDEAARNAETIFWEVVKRLPKGDGVESLWPPLEEDQNDED</sequence>
<dbReference type="InterPro" id="IPR036188">
    <property type="entry name" value="FAD/NAD-bd_sf"/>
</dbReference>
<dbReference type="GO" id="GO:0007264">
    <property type="term" value="P:small GTPase-mediated signal transduction"/>
    <property type="evidence" value="ECO:0007669"/>
    <property type="project" value="InterPro"/>
</dbReference>
<reference evidence="2 3" key="1">
    <citation type="submission" date="2018-06" db="EMBL/GenBank/DDBJ databases">
        <title>A transcriptomic atlas of mushroom development highlights an independent origin of complex multicellularity.</title>
        <authorList>
            <consortium name="DOE Joint Genome Institute"/>
            <person name="Krizsan K."/>
            <person name="Almasi E."/>
            <person name="Merenyi Z."/>
            <person name="Sahu N."/>
            <person name="Viragh M."/>
            <person name="Koszo T."/>
            <person name="Mondo S."/>
            <person name="Kiss B."/>
            <person name="Balint B."/>
            <person name="Kues U."/>
            <person name="Barry K."/>
            <person name="Hegedus J.C."/>
            <person name="Henrissat B."/>
            <person name="Johnson J."/>
            <person name="Lipzen A."/>
            <person name="Ohm R."/>
            <person name="Nagy I."/>
            <person name="Pangilinan J."/>
            <person name="Yan J."/>
            <person name="Xiong Y."/>
            <person name="Grigoriev I.V."/>
            <person name="Hibbett D.S."/>
            <person name="Nagy L.G."/>
        </authorList>
    </citation>
    <scope>NUCLEOTIDE SEQUENCE [LARGE SCALE GENOMIC DNA]</scope>
    <source>
        <strain evidence="2 3">SZMC22713</strain>
    </source>
</reference>
<dbReference type="PANTHER" id="PTHR11787">
    <property type="entry name" value="RAB GDP-DISSOCIATION INHIBITOR"/>
    <property type="match status" value="1"/>
</dbReference>
<protein>
    <submittedName>
        <fullName evidence="2">FAD/NAD(P)-binding domain-containing protein</fullName>
    </submittedName>
</protein>